<proteinExistence type="predicted"/>
<dbReference type="EMBL" id="MU394419">
    <property type="protein sequence ID" value="KAI6080843.1"/>
    <property type="molecule type" value="Genomic_DNA"/>
</dbReference>
<reference evidence="1 2" key="1">
    <citation type="journal article" date="2022" name="New Phytol.">
        <title>Ecological generalism drives hyperdiversity of secondary metabolite gene clusters in xylarialean endophytes.</title>
        <authorList>
            <person name="Franco M.E.E."/>
            <person name="Wisecaver J.H."/>
            <person name="Arnold A.E."/>
            <person name="Ju Y.M."/>
            <person name="Slot J.C."/>
            <person name="Ahrendt S."/>
            <person name="Moore L.P."/>
            <person name="Eastman K.E."/>
            <person name="Scott K."/>
            <person name="Konkel Z."/>
            <person name="Mondo S.J."/>
            <person name="Kuo A."/>
            <person name="Hayes R.D."/>
            <person name="Haridas S."/>
            <person name="Andreopoulos B."/>
            <person name="Riley R."/>
            <person name="LaButti K."/>
            <person name="Pangilinan J."/>
            <person name="Lipzen A."/>
            <person name="Amirebrahimi M."/>
            <person name="Yan J."/>
            <person name="Adam C."/>
            <person name="Keymanesh K."/>
            <person name="Ng V."/>
            <person name="Louie K."/>
            <person name="Northen T."/>
            <person name="Drula E."/>
            <person name="Henrissat B."/>
            <person name="Hsieh H.M."/>
            <person name="Youens-Clark K."/>
            <person name="Lutzoni F."/>
            <person name="Miadlikowska J."/>
            <person name="Eastwood D.C."/>
            <person name="Hamelin R.C."/>
            <person name="Grigoriev I.V."/>
            <person name="U'Ren J.M."/>
        </authorList>
    </citation>
    <scope>NUCLEOTIDE SEQUENCE [LARGE SCALE GENOMIC DNA]</scope>
    <source>
        <strain evidence="1 2">ER1909</strain>
    </source>
</reference>
<accession>A0ACC0CKH9</accession>
<evidence type="ECO:0000313" key="2">
    <source>
        <dbReference type="Proteomes" id="UP001497680"/>
    </source>
</evidence>
<protein>
    <submittedName>
        <fullName evidence="1">Acyl-CoA N-acyltransferase</fullName>
    </submittedName>
</protein>
<gene>
    <name evidence="1" type="ORF">F4821DRAFT_250601</name>
</gene>
<dbReference type="Proteomes" id="UP001497680">
    <property type="component" value="Unassembled WGS sequence"/>
</dbReference>
<keyword evidence="2" id="KW-1185">Reference proteome</keyword>
<evidence type="ECO:0000313" key="1">
    <source>
        <dbReference type="EMBL" id="KAI6080843.1"/>
    </source>
</evidence>
<sequence>MAEQPKVTVKTFLPTQPLPPNSERKPFHTERLIIRPFTEDDVDGLHAIHRQPEVMIYTMKGRIDETKEETRKSMARFMPPNDLHTYSNIICLKSTGEIIGMGGVARPEQKFGWPEIGYMFKKEVWGQGYATEFLKALVSFWWTLPRSEIELGVDAQSVDGPGEVPEMLSALIDQSNIGSQRVLEKAGFREFKRWDEPDAREGHEGDVHLVGFVLSSAGQKGYRTVGSDVPVLEPTDQPPV</sequence>
<organism evidence="1 2">
    <name type="scientific">Hypoxylon rubiginosum</name>
    <dbReference type="NCBI Taxonomy" id="110542"/>
    <lineage>
        <taxon>Eukaryota</taxon>
        <taxon>Fungi</taxon>
        <taxon>Dikarya</taxon>
        <taxon>Ascomycota</taxon>
        <taxon>Pezizomycotina</taxon>
        <taxon>Sordariomycetes</taxon>
        <taxon>Xylariomycetidae</taxon>
        <taxon>Xylariales</taxon>
        <taxon>Hypoxylaceae</taxon>
        <taxon>Hypoxylon</taxon>
    </lineage>
</organism>
<name>A0ACC0CKH9_9PEZI</name>
<comment type="caution">
    <text evidence="1">The sequence shown here is derived from an EMBL/GenBank/DDBJ whole genome shotgun (WGS) entry which is preliminary data.</text>
</comment>